<organism evidence="3 4">
    <name type="scientific">Nitzschia inconspicua</name>
    <dbReference type="NCBI Taxonomy" id="303405"/>
    <lineage>
        <taxon>Eukaryota</taxon>
        <taxon>Sar</taxon>
        <taxon>Stramenopiles</taxon>
        <taxon>Ochrophyta</taxon>
        <taxon>Bacillariophyta</taxon>
        <taxon>Bacillariophyceae</taxon>
        <taxon>Bacillariophycidae</taxon>
        <taxon>Bacillariales</taxon>
        <taxon>Bacillariaceae</taxon>
        <taxon>Nitzschia</taxon>
    </lineage>
</organism>
<reference evidence="3" key="1">
    <citation type="journal article" date="2021" name="Sci. Rep.">
        <title>Diploid genomic architecture of Nitzschia inconspicua, an elite biomass production diatom.</title>
        <authorList>
            <person name="Oliver A."/>
            <person name="Podell S."/>
            <person name="Pinowska A."/>
            <person name="Traller J.C."/>
            <person name="Smith S.R."/>
            <person name="McClure R."/>
            <person name="Beliaev A."/>
            <person name="Bohutskyi P."/>
            <person name="Hill E.A."/>
            <person name="Rabines A."/>
            <person name="Zheng H."/>
            <person name="Allen L.Z."/>
            <person name="Kuo A."/>
            <person name="Grigoriev I.V."/>
            <person name="Allen A.E."/>
            <person name="Hazlebeck D."/>
            <person name="Allen E.E."/>
        </authorList>
    </citation>
    <scope>NUCLEOTIDE SEQUENCE</scope>
    <source>
        <strain evidence="3">Hildebrandi</strain>
    </source>
</reference>
<dbReference type="CDD" id="cd00299">
    <property type="entry name" value="GST_C_family"/>
    <property type="match status" value="1"/>
</dbReference>
<dbReference type="EMBL" id="JAGRRH010000025">
    <property type="protein sequence ID" value="KAG7341897.1"/>
    <property type="molecule type" value="Genomic_DNA"/>
</dbReference>
<evidence type="ECO:0000259" key="2">
    <source>
        <dbReference type="PROSITE" id="PS50405"/>
    </source>
</evidence>
<name>A0A9K3KDT3_9STRA</name>
<evidence type="ECO:0000259" key="1">
    <source>
        <dbReference type="PROSITE" id="PS50404"/>
    </source>
</evidence>
<dbReference type="OrthoDB" id="420389at2759"/>
<accession>A0A9K3KDT3</accession>
<dbReference type="PROSITE" id="PS50404">
    <property type="entry name" value="GST_NTER"/>
    <property type="match status" value="1"/>
</dbReference>
<comment type="caution">
    <text evidence="3">The sequence shown here is derived from an EMBL/GenBank/DDBJ whole genome shotgun (WGS) entry which is preliminary data.</text>
</comment>
<dbReference type="CDD" id="cd03039">
    <property type="entry name" value="GST_N_Sigma_like"/>
    <property type="match status" value="1"/>
</dbReference>
<dbReference type="InterPro" id="IPR040079">
    <property type="entry name" value="Glutathione_S-Trfase"/>
</dbReference>
<dbReference type="GO" id="GO:0006749">
    <property type="term" value="P:glutathione metabolic process"/>
    <property type="evidence" value="ECO:0007669"/>
    <property type="project" value="TreeGrafter"/>
</dbReference>
<dbReference type="InterPro" id="IPR050213">
    <property type="entry name" value="GST_superfamily"/>
</dbReference>
<dbReference type="GO" id="GO:0004364">
    <property type="term" value="F:glutathione transferase activity"/>
    <property type="evidence" value="ECO:0007669"/>
    <property type="project" value="TreeGrafter"/>
</dbReference>
<feature type="domain" description="GST N-terminal" evidence="1">
    <location>
        <begin position="2"/>
        <end position="80"/>
    </location>
</feature>
<dbReference type="Pfam" id="PF13409">
    <property type="entry name" value="GST_N_2"/>
    <property type="match status" value="1"/>
</dbReference>
<dbReference type="Pfam" id="PF14497">
    <property type="entry name" value="GST_C_3"/>
    <property type="match status" value="1"/>
</dbReference>
<dbReference type="SFLD" id="SFLDS00019">
    <property type="entry name" value="Glutathione_Transferase_(cytos"/>
    <property type="match status" value="1"/>
</dbReference>
<dbReference type="InterPro" id="IPR004045">
    <property type="entry name" value="Glutathione_S-Trfase_N"/>
</dbReference>
<feature type="domain" description="GST C-terminal" evidence="2">
    <location>
        <begin position="81"/>
        <end position="228"/>
    </location>
</feature>
<dbReference type="Proteomes" id="UP000693970">
    <property type="component" value="Unassembled WGS sequence"/>
</dbReference>
<dbReference type="PANTHER" id="PTHR11571:SF150">
    <property type="entry name" value="GLUTATHIONE S-TRANSFERASE"/>
    <property type="match status" value="1"/>
</dbReference>
<dbReference type="PROSITE" id="PS50405">
    <property type="entry name" value="GST_CTER"/>
    <property type="match status" value="1"/>
</dbReference>
<dbReference type="AlphaFoldDB" id="A0A9K3KDT3"/>
<dbReference type="InterPro" id="IPR004046">
    <property type="entry name" value="GST_C"/>
</dbReference>
<dbReference type="InterPro" id="IPR010987">
    <property type="entry name" value="Glutathione-S-Trfase_C-like"/>
</dbReference>
<evidence type="ECO:0000313" key="4">
    <source>
        <dbReference type="Proteomes" id="UP000693970"/>
    </source>
</evidence>
<evidence type="ECO:0000313" key="3">
    <source>
        <dbReference type="EMBL" id="KAG7341897.1"/>
    </source>
</evidence>
<reference evidence="3" key="2">
    <citation type="submission" date="2021-04" db="EMBL/GenBank/DDBJ databases">
        <authorList>
            <person name="Podell S."/>
        </authorList>
    </citation>
    <scope>NUCLEOTIDE SEQUENCE</scope>
    <source>
        <strain evidence="3">Hildebrandi</strain>
    </source>
</reference>
<dbReference type="PANTHER" id="PTHR11571">
    <property type="entry name" value="GLUTATHIONE S-TRANSFERASE"/>
    <property type="match status" value="1"/>
</dbReference>
<sequence length="228" mass="25497">MPKIKLTYFDIEGAAEPVRLALALSGVDYEDERIKFPDWKELKPKTPYGQLPLMAVDNGPVKTQSSAMLRWVGAECSTTLYPREKLYEIEEALGVLGDVKRAWEPCLYMGMAPQKFGHPEGFSQTDEGKELVKSMRENFVKNEMAELLGRIEGLIEKSGGGWAVCGDEPTIADCAIVAFLRGFTKGHIDFVDSKCLEVNPKVVQYCKRFCDLPQIKGRYQDGIGSSIY</sequence>
<protein>
    <submittedName>
        <fullName evidence="3">Glutathione S-transferase, N-terminal domain containing protein</fullName>
    </submittedName>
</protein>
<gene>
    <name evidence="3" type="ORF">IV203_006989</name>
</gene>
<proteinExistence type="predicted"/>
<keyword evidence="4" id="KW-1185">Reference proteome</keyword>